<comment type="caution">
    <text evidence="1">The sequence shown here is derived from an EMBL/GenBank/DDBJ whole genome shotgun (WGS) entry which is preliminary data.</text>
</comment>
<sequence>MIPTPKPTWSIKNLFFALENENYLPKYKLDIRMNDDVNCLIDCFFTEGRKFVAEQLANQTIPFFADQSNLCKPKLSRGAFFTC</sequence>
<dbReference type="Proteomes" id="UP000054826">
    <property type="component" value="Unassembled WGS sequence"/>
</dbReference>
<evidence type="ECO:0000313" key="2">
    <source>
        <dbReference type="Proteomes" id="UP000054826"/>
    </source>
</evidence>
<organism evidence="1 2">
    <name type="scientific">Trichinella pseudospiralis</name>
    <name type="common">Parasitic roundworm</name>
    <dbReference type="NCBI Taxonomy" id="6337"/>
    <lineage>
        <taxon>Eukaryota</taxon>
        <taxon>Metazoa</taxon>
        <taxon>Ecdysozoa</taxon>
        <taxon>Nematoda</taxon>
        <taxon>Enoplea</taxon>
        <taxon>Dorylaimia</taxon>
        <taxon>Trichinellida</taxon>
        <taxon>Trichinellidae</taxon>
        <taxon>Trichinella</taxon>
    </lineage>
</organism>
<accession>A0A0V1IV20</accession>
<dbReference type="AlphaFoldDB" id="A0A0V1IV20"/>
<name>A0A0V1IV20_TRIPS</name>
<dbReference type="EMBL" id="JYDV01000177">
    <property type="protein sequence ID" value="KRZ26660.1"/>
    <property type="molecule type" value="Genomic_DNA"/>
</dbReference>
<evidence type="ECO:0000313" key="1">
    <source>
        <dbReference type="EMBL" id="KRZ26660.1"/>
    </source>
</evidence>
<gene>
    <name evidence="1" type="ORF">T4C_3861</name>
</gene>
<protein>
    <submittedName>
        <fullName evidence="1">Uncharacterized protein</fullName>
    </submittedName>
</protein>
<reference evidence="1 2" key="1">
    <citation type="submission" date="2015-01" db="EMBL/GenBank/DDBJ databases">
        <title>Evolution of Trichinella species and genotypes.</title>
        <authorList>
            <person name="Korhonen P.K."/>
            <person name="Edoardo P."/>
            <person name="Giuseppe L.R."/>
            <person name="Gasser R.B."/>
        </authorList>
    </citation>
    <scope>NUCLEOTIDE SEQUENCE [LARGE SCALE GENOMIC DNA]</scope>
    <source>
        <strain evidence="1">ISS176</strain>
    </source>
</reference>
<proteinExistence type="predicted"/>